<comment type="caution">
    <text evidence="2">The sequence shown here is derived from an EMBL/GenBank/DDBJ whole genome shotgun (WGS) entry which is preliminary data.</text>
</comment>
<dbReference type="InterPro" id="IPR036873">
    <property type="entry name" value="Rhodanese-like_dom_sf"/>
</dbReference>
<dbReference type="CDD" id="cd01522">
    <property type="entry name" value="RHOD_1"/>
    <property type="match status" value="1"/>
</dbReference>
<protein>
    <submittedName>
        <fullName evidence="2">Rhodanese-like domain-containing protein</fullName>
    </submittedName>
</protein>
<dbReference type="Proteomes" id="UP001596379">
    <property type="component" value="Unassembled WGS sequence"/>
</dbReference>
<dbReference type="InterPro" id="IPR044240">
    <property type="entry name" value="STR4-like"/>
</dbReference>
<evidence type="ECO:0000313" key="3">
    <source>
        <dbReference type="Proteomes" id="UP001596379"/>
    </source>
</evidence>
<dbReference type="Pfam" id="PF00581">
    <property type="entry name" value="Rhodanese"/>
    <property type="match status" value="1"/>
</dbReference>
<name>A0ABW2J8N1_9BURK</name>
<accession>A0ABW2J8N1</accession>
<dbReference type="SMART" id="SM00450">
    <property type="entry name" value="RHOD"/>
    <property type="match status" value="1"/>
</dbReference>
<keyword evidence="3" id="KW-1185">Reference proteome</keyword>
<dbReference type="PANTHER" id="PTHR47377">
    <property type="entry name" value="RHODANESE-LIKE DOMAIN-CONTAINING PROTEIN 4, CHLOROPLASTIC"/>
    <property type="match status" value="1"/>
</dbReference>
<organism evidence="2 3">
    <name type="scientific">Herminiimonas aquatilis</name>
    <dbReference type="NCBI Taxonomy" id="345342"/>
    <lineage>
        <taxon>Bacteria</taxon>
        <taxon>Pseudomonadati</taxon>
        <taxon>Pseudomonadota</taxon>
        <taxon>Betaproteobacteria</taxon>
        <taxon>Burkholderiales</taxon>
        <taxon>Oxalobacteraceae</taxon>
        <taxon>Herminiimonas</taxon>
    </lineage>
</organism>
<dbReference type="EMBL" id="JBHTCC010000004">
    <property type="protein sequence ID" value="MFC7299834.1"/>
    <property type="molecule type" value="Genomic_DNA"/>
</dbReference>
<dbReference type="RefSeq" id="WP_382236377.1">
    <property type="nucleotide sequence ID" value="NZ_JBHTCC010000004.1"/>
</dbReference>
<dbReference type="InterPro" id="IPR001763">
    <property type="entry name" value="Rhodanese-like_dom"/>
</dbReference>
<dbReference type="PROSITE" id="PS50206">
    <property type="entry name" value="RHODANESE_3"/>
    <property type="match status" value="1"/>
</dbReference>
<proteinExistence type="predicted"/>
<sequence length="154" mass="16878">MTKPADILATAHARAQSNQLPYAGAVTPQEAYALLQSDPKVKLVDVRTHAERDWVGRVNVAQEQHVAVQWNLYPGGAPNPNFLQELAQIADQDTVLLFLCRGAVRSRHAAKLATEHGYAHCFDILEGFEGEKDADGHRKTVNGWCKAGLPWIGA</sequence>
<evidence type="ECO:0000259" key="1">
    <source>
        <dbReference type="PROSITE" id="PS50206"/>
    </source>
</evidence>
<feature type="domain" description="Rhodanese" evidence="1">
    <location>
        <begin position="37"/>
        <end position="140"/>
    </location>
</feature>
<evidence type="ECO:0000313" key="2">
    <source>
        <dbReference type="EMBL" id="MFC7299834.1"/>
    </source>
</evidence>
<gene>
    <name evidence="2" type="ORF">ACFQO0_15450</name>
</gene>
<reference evidence="3" key="1">
    <citation type="journal article" date="2019" name="Int. J. Syst. Evol. Microbiol.">
        <title>The Global Catalogue of Microorganisms (GCM) 10K type strain sequencing project: providing services to taxonomists for standard genome sequencing and annotation.</title>
        <authorList>
            <consortium name="The Broad Institute Genomics Platform"/>
            <consortium name="The Broad Institute Genome Sequencing Center for Infectious Disease"/>
            <person name="Wu L."/>
            <person name="Ma J."/>
        </authorList>
    </citation>
    <scope>NUCLEOTIDE SEQUENCE [LARGE SCALE GENOMIC DNA]</scope>
    <source>
        <strain evidence="3">CCUG 36956</strain>
    </source>
</reference>
<dbReference type="SUPFAM" id="SSF52821">
    <property type="entry name" value="Rhodanese/Cell cycle control phosphatase"/>
    <property type="match status" value="1"/>
</dbReference>
<dbReference type="PANTHER" id="PTHR47377:SF1">
    <property type="entry name" value="RHODANESE-LIKE DOMAIN-CONTAINING PROTEIN 4, CHLOROPLASTIC"/>
    <property type="match status" value="1"/>
</dbReference>
<dbReference type="Gene3D" id="3.40.250.10">
    <property type="entry name" value="Rhodanese-like domain"/>
    <property type="match status" value="1"/>
</dbReference>